<dbReference type="EMBL" id="JBGBZA010000001">
    <property type="protein sequence ID" value="MEY9313476.1"/>
    <property type="molecule type" value="Genomic_DNA"/>
</dbReference>
<accession>A0ABV4ER16</accession>
<reference evidence="1 2" key="1">
    <citation type="submission" date="2024-07" db="EMBL/GenBank/DDBJ databases">
        <title>Genomic Encyclopedia of Type Strains, Phase V (KMG-V): Genome sequencing to study the core and pangenomes of soil and plant-associated prokaryotes.</title>
        <authorList>
            <person name="Whitman W."/>
        </authorList>
    </citation>
    <scope>NUCLEOTIDE SEQUENCE [LARGE SCALE GENOMIC DNA]</scope>
    <source>
        <strain evidence="1 2">USDA 415</strain>
    </source>
</reference>
<evidence type="ECO:0000313" key="1">
    <source>
        <dbReference type="EMBL" id="MEY9313476.1"/>
    </source>
</evidence>
<protein>
    <recommendedName>
        <fullName evidence="3">Post-SET domain-containing protein</fullName>
    </recommendedName>
</protein>
<evidence type="ECO:0008006" key="3">
    <source>
        <dbReference type="Google" id="ProtNLM"/>
    </source>
</evidence>
<keyword evidence="2" id="KW-1185">Reference proteome</keyword>
<organism evidence="1 2">
    <name type="scientific">Bradyrhizobium elkanii</name>
    <dbReference type="NCBI Taxonomy" id="29448"/>
    <lineage>
        <taxon>Bacteria</taxon>
        <taxon>Pseudomonadati</taxon>
        <taxon>Pseudomonadota</taxon>
        <taxon>Alphaproteobacteria</taxon>
        <taxon>Hyphomicrobiales</taxon>
        <taxon>Nitrobacteraceae</taxon>
        <taxon>Bradyrhizobium</taxon>
    </lineage>
</organism>
<proteinExistence type="predicted"/>
<gene>
    <name evidence="1" type="ORF">ABIF29_000275</name>
</gene>
<name>A0ABV4ER16_BRAEL</name>
<dbReference type="Proteomes" id="UP001565471">
    <property type="component" value="Unassembled WGS sequence"/>
</dbReference>
<evidence type="ECO:0000313" key="2">
    <source>
        <dbReference type="Proteomes" id="UP001565471"/>
    </source>
</evidence>
<sequence length="189" mass="19985">MTQRGVLPHLRMLLSLDGCNPDCRPFRGCVIAWRIGGTGDVAECPSHAAAALIPGSPASAAPSTVRRMIVSAALHLSDRNKRCTMVCCGGPNCSGRCSARRPRIASAVRRGSASSQRSMSARCGSSIDGILMRFLYGLRMRRWMMRCSPRCTSLPSLFANAAAFFVGAGGRVAAASLPDRASTRVPSSA</sequence>
<comment type="caution">
    <text evidence="1">The sequence shown here is derived from an EMBL/GenBank/DDBJ whole genome shotgun (WGS) entry which is preliminary data.</text>
</comment>